<dbReference type="Proteomes" id="UP000182312">
    <property type="component" value="Unassembled WGS sequence"/>
</dbReference>
<evidence type="ECO:0000313" key="2">
    <source>
        <dbReference type="Proteomes" id="UP000182312"/>
    </source>
</evidence>
<dbReference type="EMBL" id="FOJO01000021">
    <property type="protein sequence ID" value="SFA58590.1"/>
    <property type="molecule type" value="Genomic_DNA"/>
</dbReference>
<proteinExistence type="predicted"/>
<gene>
    <name evidence="1" type="ORF">SAMN04487972_12114</name>
</gene>
<protein>
    <submittedName>
        <fullName evidence="1">Uncharacterized protein</fullName>
    </submittedName>
</protein>
<name>A0A1I0U3S2_9RHOB</name>
<organism evidence="1 2">
    <name type="scientific">Paracoccus halophilus</name>
    <dbReference type="NCBI Taxonomy" id="376733"/>
    <lineage>
        <taxon>Bacteria</taxon>
        <taxon>Pseudomonadati</taxon>
        <taxon>Pseudomonadota</taxon>
        <taxon>Alphaproteobacteria</taxon>
        <taxon>Rhodobacterales</taxon>
        <taxon>Paracoccaceae</taxon>
        <taxon>Paracoccus</taxon>
    </lineage>
</organism>
<reference evidence="1 2" key="1">
    <citation type="submission" date="2016-10" db="EMBL/GenBank/DDBJ databases">
        <authorList>
            <person name="de Groot N.N."/>
        </authorList>
    </citation>
    <scope>NUCLEOTIDE SEQUENCE [LARGE SCALE GENOMIC DNA]</scope>
    <source>
        <strain evidence="1 2">CGMCC 1.6117</strain>
    </source>
</reference>
<accession>A0A1I0U3S2</accession>
<evidence type="ECO:0000313" key="1">
    <source>
        <dbReference type="EMBL" id="SFA58590.1"/>
    </source>
</evidence>
<dbReference type="AlphaFoldDB" id="A0A1I0U3S2"/>
<sequence length="105" mass="11104">MTVDDGLNLAVPPCGNDGDDIPGVKVGQDEVGVVSLVGEQHARLWAGFVHDRRIALHIGDLTAAQRDRNREAQSVAAEMDLGREATARAAKTLVLIPFFSAPAAC</sequence>